<accession>A0ABV4TXZ5</accession>
<evidence type="ECO:0000256" key="2">
    <source>
        <dbReference type="ARBA" id="ARBA00022741"/>
    </source>
</evidence>
<reference evidence="6 7" key="1">
    <citation type="submission" date="2024-08" db="EMBL/GenBank/DDBJ databases">
        <title>Whole-genome sequencing of halo(alkali)philic microorganisms from hypersaline lakes.</title>
        <authorList>
            <person name="Sorokin D.Y."/>
            <person name="Merkel A.Y."/>
            <person name="Messina E."/>
            <person name="Yakimov M."/>
        </authorList>
    </citation>
    <scope>NUCLEOTIDE SEQUENCE [LARGE SCALE GENOMIC DNA]</scope>
    <source>
        <strain evidence="6 7">Cl-TMA</strain>
    </source>
</reference>
<protein>
    <submittedName>
        <fullName evidence="6">Clp1/GlmU family protein</fullName>
    </submittedName>
</protein>
<dbReference type="Pfam" id="PF16575">
    <property type="entry name" value="CLP1_P"/>
    <property type="match status" value="1"/>
</dbReference>
<feature type="domain" description="Clp1 P-loop" evidence="5">
    <location>
        <begin position="38"/>
        <end position="207"/>
    </location>
</feature>
<keyword evidence="1" id="KW-0808">Transferase</keyword>
<keyword evidence="7" id="KW-1185">Reference proteome</keyword>
<evidence type="ECO:0000256" key="3">
    <source>
        <dbReference type="ARBA" id="ARBA00022777"/>
    </source>
</evidence>
<dbReference type="PANTHER" id="PTHR12755">
    <property type="entry name" value="CLEAVAGE/POLYADENYLATION FACTOR IA SUBUNIT CLP1P"/>
    <property type="match status" value="1"/>
</dbReference>
<dbReference type="InterPro" id="IPR045116">
    <property type="entry name" value="Clp1/Grc3"/>
</dbReference>
<comment type="caution">
    <text evidence="6">The sequence shown here is derived from an EMBL/GenBank/DDBJ whole genome shotgun (WGS) entry which is preliminary data.</text>
</comment>
<dbReference type="InterPro" id="IPR027417">
    <property type="entry name" value="P-loop_NTPase"/>
</dbReference>
<dbReference type="RefSeq" id="WP_373655804.1">
    <property type="nucleotide sequence ID" value="NZ_JBGUAW010000006.1"/>
</dbReference>
<gene>
    <name evidence="6" type="ORF">ACERLL_09295</name>
</gene>
<evidence type="ECO:0000256" key="4">
    <source>
        <dbReference type="ARBA" id="ARBA00022840"/>
    </source>
</evidence>
<evidence type="ECO:0000259" key="5">
    <source>
        <dbReference type="Pfam" id="PF16575"/>
    </source>
</evidence>
<sequence>MPLQKPISEAQDLDIPDSWVRTASALLAEGRTRVMVAGGADRGKSSFCRYLAARALEMGKRVAFLDTDVGQKDIGPPAALTLKLLHPTHPAAEAPDGFYFVGSVSPRGHFLPIATGSEALLRGNGQDIAIVNTDGLVRGPGRVLRHYQTEALAPDTLVAIEREGEQGTIPVHTGIRIRRLSPAPAARERTSDQRRAARLGAFRQYFSEARRSALDLDLEHLRMERCLLFTGVPVEPHGFLYAEDTVEGRVVVGNRALPDPGTKRIPAGFERGLLCGMLDTEGTCVGLGVLEHLDFRARKLLLRSRWRERSYGACSSGTSISIPRGES</sequence>
<dbReference type="Proteomes" id="UP001575181">
    <property type="component" value="Unassembled WGS sequence"/>
</dbReference>
<evidence type="ECO:0000313" key="6">
    <source>
        <dbReference type="EMBL" id="MFA9461016.1"/>
    </source>
</evidence>
<keyword evidence="2" id="KW-0547">Nucleotide-binding</keyword>
<name>A0ABV4TXZ5_9GAMM</name>
<dbReference type="EMBL" id="JBGUAW010000006">
    <property type="protein sequence ID" value="MFA9461016.1"/>
    <property type="molecule type" value="Genomic_DNA"/>
</dbReference>
<keyword evidence="3" id="KW-0418">Kinase</keyword>
<evidence type="ECO:0000256" key="1">
    <source>
        <dbReference type="ARBA" id="ARBA00022679"/>
    </source>
</evidence>
<keyword evidence="4" id="KW-0067">ATP-binding</keyword>
<organism evidence="6 7">
    <name type="scientific">Thiohalorhabdus methylotrophus</name>
    <dbReference type="NCBI Taxonomy" id="3242694"/>
    <lineage>
        <taxon>Bacteria</taxon>
        <taxon>Pseudomonadati</taxon>
        <taxon>Pseudomonadota</taxon>
        <taxon>Gammaproteobacteria</taxon>
        <taxon>Thiohalorhabdales</taxon>
        <taxon>Thiohalorhabdaceae</taxon>
        <taxon>Thiohalorhabdus</taxon>
    </lineage>
</organism>
<proteinExistence type="predicted"/>
<dbReference type="Gene3D" id="3.40.50.300">
    <property type="entry name" value="P-loop containing nucleotide triphosphate hydrolases"/>
    <property type="match status" value="1"/>
</dbReference>
<dbReference type="SUPFAM" id="SSF52540">
    <property type="entry name" value="P-loop containing nucleoside triphosphate hydrolases"/>
    <property type="match status" value="1"/>
</dbReference>
<dbReference type="InterPro" id="IPR032319">
    <property type="entry name" value="CLP1_P"/>
</dbReference>
<evidence type="ECO:0000313" key="7">
    <source>
        <dbReference type="Proteomes" id="UP001575181"/>
    </source>
</evidence>
<dbReference type="PANTHER" id="PTHR12755:SF3">
    <property type="entry name" value="POLYNUCLEOTIDE 5'-HYDROXYL-KINASE NOL9"/>
    <property type="match status" value="1"/>
</dbReference>